<accession>A0ABR0AFI8</accession>
<evidence type="ECO:0000313" key="2">
    <source>
        <dbReference type="Proteomes" id="UP001234178"/>
    </source>
</evidence>
<dbReference type="EMBL" id="JAOYFB010000037">
    <property type="protein sequence ID" value="KAK4023881.1"/>
    <property type="molecule type" value="Genomic_DNA"/>
</dbReference>
<keyword evidence="2" id="KW-1185">Reference proteome</keyword>
<evidence type="ECO:0000313" key="1">
    <source>
        <dbReference type="EMBL" id="KAK4023881.1"/>
    </source>
</evidence>
<gene>
    <name evidence="1" type="ORF">OUZ56_009275</name>
</gene>
<reference evidence="1 2" key="1">
    <citation type="journal article" date="2023" name="Nucleic Acids Res.">
        <title>The hologenome of Daphnia magna reveals possible DNA methylation and microbiome-mediated evolution of the host genome.</title>
        <authorList>
            <person name="Chaturvedi A."/>
            <person name="Li X."/>
            <person name="Dhandapani V."/>
            <person name="Marshall H."/>
            <person name="Kissane S."/>
            <person name="Cuenca-Cambronero M."/>
            <person name="Asole G."/>
            <person name="Calvet F."/>
            <person name="Ruiz-Romero M."/>
            <person name="Marangio P."/>
            <person name="Guigo R."/>
            <person name="Rago D."/>
            <person name="Mirbahai L."/>
            <person name="Eastwood N."/>
            <person name="Colbourne J.K."/>
            <person name="Zhou J."/>
            <person name="Mallon E."/>
            <person name="Orsini L."/>
        </authorList>
    </citation>
    <scope>NUCLEOTIDE SEQUENCE [LARGE SCALE GENOMIC DNA]</scope>
    <source>
        <strain evidence="1">LRV0_1</strain>
    </source>
</reference>
<comment type="caution">
    <text evidence="1">The sequence shown here is derived from an EMBL/GenBank/DDBJ whole genome shotgun (WGS) entry which is preliminary data.</text>
</comment>
<protein>
    <submittedName>
        <fullName evidence="1">Uncharacterized protein</fullName>
    </submittedName>
</protein>
<sequence>MGLAFDGPKRSSFTIIIDHLPPLRICTEFPLKPPAAGHQPDETKNFRFPEGHFARMGGL</sequence>
<proteinExistence type="predicted"/>
<organism evidence="1 2">
    <name type="scientific">Daphnia magna</name>
    <dbReference type="NCBI Taxonomy" id="35525"/>
    <lineage>
        <taxon>Eukaryota</taxon>
        <taxon>Metazoa</taxon>
        <taxon>Ecdysozoa</taxon>
        <taxon>Arthropoda</taxon>
        <taxon>Crustacea</taxon>
        <taxon>Branchiopoda</taxon>
        <taxon>Diplostraca</taxon>
        <taxon>Cladocera</taxon>
        <taxon>Anomopoda</taxon>
        <taxon>Daphniidae</taxon>
        <taxon>Daphnia</taxon>
    </lineage>
</organism>
<name>A0ABR0AFI8_9CRUS</name>
<dbReference type="Proteomes" id="UP001234178">
    <property type="component" value="Unassembled WGS sequence"/>
</dbReference>